<keyword evidence="3" id="KW-0808">Transferase</keyword>
<dbReference type="AlphaFoldDB" id="I4IQX8"/>
<evidence type="ECO:0000259" key="1">
    <source>
        <dbReference type="Pfam" id="PF00534"/>
    </source>
</evidence>
<organism evidence="3 4">
    <name type="scientific">Microcystis aeruginosa PCC 9701</name>
    <dbReference type="NCBI Taxonomy" id="721123"/>
    <lineage>
        <taxon>Bacteria</taxon>
        <taxon>Bacillati</taxon>
        <taxon>Cyanobacteriota</taxon>
        <taxon>Cyanophyceae</taxon>
        <taxon>Oscillatoriophycideae</taxon>
        <taxon>Chroococcales</taxon>
        <taxon>Microcystaceae</taxon>
        <taxon>Microcystis</taxon>
    </lineage>
</organism>
<dbReference type="InterPro" id="IPR001296">
    <property type="entry name" value="Glyco_trans_1"/>
</dbReference>
<dbReference type="Proteomes" id="UP000004047">
    <property type="component" value="Unassembled WGS sequence"/>
</dbReference>
<evidence type="ECO:0000313" key="4">
    <source>
        <dbReference type="Proteomes" id="UP000004047"/>
    </source>
</evidence>
<protein>
    <submittedName>
        <fullName evidence="3">Glycosyl transferase group 1</fullName>
    </submittedName>
</protein>
<dbReference type="Gene3D" id="3.40.50.2000">
    <property type="entry name" value="Glycogen Phosphorylase B"/>
    <property type="match status" value="2"/>
</dbReference>
<dbReference type="Pfam" id="PF00534">
    <property type="entry name" value="Glycos_transf_1"/>
    <property type="match status" value="1"/>
</dbReference>
<proteinExistence type="predicted"/>
<accession>I4IQX8</accession>
<comment type="caution">
    <text evidence="3">The sequence shown here is derived from an EMBL/GenBank/DDBJ whole genome shotgun (WGS) entry which is preliminary data.</text>
</comment>
<sequence length="436" mass="50849">MFNKQKILIISHGHPEIIKGGGENAAYHLFKELRGRNECEVVFLAYNVLGSPNHLGTHFETRKLDGSEVILTGGSFDYFLFSQLDTRLVWRDFRDFLYFYQPTVVHFHHYIHLGLELIREVRKYSEKVPIIMTLHEYLAICNHNGQMVKTHTYQLCHRANSVDCQKCFPDKTQEDFQLRELYIKSFFKLVDMFIAPSKFLLNRYTDWGIPKEKILYLDYGQPKIDSVPPRSNTIENPRNRFAYFGQLNIYKGILVVLEAMAKLPKEVRETTMLYIYGANLELQHQVFRDRFTELLDKTRDCVQFIGPYQPEEMPKLMANVDWVIVSSIWWENAPLVIEEAFIHKRPVICSNIGGMAEKVEHEKSGLHFQVGDATDLAACITRAATEEELWDKLSNGISDRLTIQEVADQTLEIYRQIQEKRSVSNSQLNQQLSREN</sequence>
<dbReference type="Pfam" id="PF13439">
    <property type="entry name" value="Glyco_transf_4"/>
    <property type="match status" value="1"/>
</dbReference>
<dbReference type="SUPFAM" id="SSF53756">
    <property type="entry name" value="UDP-Glycosyltransferase/glycogen phosphorylase"/>
    <property type="match status" value="1"/>
</dbReference>
<dbReference type="PANTHER" id="PTHR45947">
    <property type="entry name" value="SULFOQUINOVOSYL TRANSFERASE SQD2"/>
    <property type="match status" value="1"/>
</dbReference>
<feature type="domain" description="Glycosyl transferase family 1" evidence="1">
    <location>
        <begin position="231"/>
        <end position="395"/>
    </location>
</feature>
<gene>
    <name evidence="3" type="ORF">MICAK_2650002</name>
</gene>
<reference evidence="3 4" key="1">
    <citation type="submission" date="2012-04" db="EMBL/GenBank/DDBJ databases">
        <authorList>
            <person name="Genoscope - CEA"/>
        </authorList>
    </citation>
    <scope>NUCLEOTIDE SEQUENCE [LARGE SCALE GENOMIC DNA]</scope>
    <source>
        <strain evidence="3 4">9701</strain>
    </source>
</reference>
<name>I4IQX8_MICAE</name>
<dbReference type="HOGENOM" id="CLU_009583_35_1_3"/>
<dbReference type="CDD" id="cd03823">
    <property type="entry name" value="GT4_ExpE7-like"/>
    <property type="match status" value="1"/>
</dbReference>
<dbReference type="InterPro" id="IPR028098">
    <property type="entry name" value="Glyco_trans_4-like_N"/>
</dbReference>
<dbReference type="RefSeq" id="WP_004268750.1">
    <property type="nucleotide sequence ID" value="NZ_HE974183.1"/>
</dbReference>
<evidence type="ECO:0000313" key="3">
    <source>
        <dbReference type="EMBL" id="CCI36702.1"/>
    </source>
</evidence>
<dbReference type="GO" id="GO:0016757">
    <property type="term" value="F:glycosyltransferase activity"/>
    <property type="evidence" value="ECO:0007669"/>
    <property type="project" value="InterPro"/>
</dbReference>
<dbReference type="InterPro" id="IPR050194">
    <property type="entry name" value="Glycosyltransferase_grp1"/>
</dbReference>
<evidence type="ECO:0000259" key="2">
    <source>
        <dbReference type="Pfam" id="PF13439"/>
    </source>
</evidence>
<dbReference type="PANTHER" id="PTHR45947:SF13">
    <property type="entry name" value="TRANSFERASE"/>
    <property type="match status" value="1"/>
</dbReference>
<dbReference type="EMBL" id="CAIQ01000185">
    <property type="protein sequence ID" value="CCI36702.1"/>
    <property type="molecule type" value="Genomic_DNA"/>
</dbReference>
<feature type="domain" description="Glycosyltransferase subfamily 4-like N-terminal" evidence="2">
    <location>
        <begin position="20"/>
        <end position="214"/>
    </location>
</feature>